<evidence type="ECO:0000313" key="2">
    <source>
        <dbReference type="EMBL" id="CBX27588.1"/>
    </source>
</evidence>
<reference evidence="2" key="1">
    <citation type="journal article" date="2011" name="Environ. Microbiol.">
        <title>Genomic insights into the metabolic potential of the polycyclic aromatic hydrocarbon degrading sulfate-reducing Deltaproteobacterium N47.</title>
        <authorList>
            <person name="Bergmann F."/>
            <person name="Selesi D."/>
            <person name="Weinmaier T."/>
            <person name="Tischler P."/>
            <person name="Rattei T."/>
            <person name="Meckenstock R.U."/>
        </authorList>
    </citation>
    <scope>NUCLEOTIDE SEQUENCE</scope>
</reference>
<feature type="region of interest" description="Disordered" evidence="1">
    <location>
        <begin position="1"/>
        <end position="21"/>
    </location>
</feature>
<organism evidence="2">
    <name type="scientific">uncultured Desulfobacterium sp</name>
    <dbReference type="NCBI Taxonomy" id="201089"/>
    <lineage>
        <taxon>Bacteria</taxon>
        <taxon>Pseudomonadati</taxon>
        <taxon>Thermodesulfobacteriota</taxon>
        <taxon>Desulfobacteria</taxon>
        <taxon>Desulfobacterales</taxon>
        <taxon>Desulfobacteriaceae</taxon>
        <taxon>Desulfobacterium</taxon>
        <taxon>environmental samples</taxon>
    </lineage>
</organism>
<dbReference type="AlphaFoldDB" id="E1YAJ4"/>
<gene>
    <name evidence="2" type="ORF">N47_H24100</name>
</gene>
<proteinExistence type="predicted"/>
<accession>E1YAJ4</accession>
<evidence type="ECO:0008006" key="3">
    <source>
        <dbReference type="Google" id="ProtNLM"/>
    </source>
</evidence>
<name>E1YAJ4_9BACT</name>
<protein>
    <recommendedName>
        <fullName evidence="3">Type II secretion system protein GspE N-terminal domain-containing protein</fullName>
    </recommendedName>
</protein>
<dbReference type="SUPFAM" id="SSF160246">
    <property type="entry name" value="EspE N-terminal domain-like"/>
    <property type="match status" value="1"/>
</dbReference>
<feature type="compositionally biased region" description="Polar residues" evidence="1">
    <location>
        <begin position="1"/>
        <end position="14"/>
    </location>
</feature>
<evidence type="ECO:0000256" key="1">
    <source>
        <dbReference type="SAM" id="MobiDB-lite"/>
    </source>
</evidence>
<dbReference type="EMBL" id="FR695866">
    <property type="protein sequence ID" value="CBX27588.1"/>
    <property type="molecule type" value="Genomic_DNA"/>
</dbReference>
<dbReference type="InterPro" id="IPR037257">
    <property type="entry name" value="T2SS_E_N_sf"/>
</dbReference>
<sequence>MPLESKSSNTSPTNPGRLGEELVSSKLITKKQLEKALVRRTQVDMPIGSLLIKMGFVSADDVLDFLSKKFSVPHINLFSINIPYETIKNGSSHICVGDPYI</sequence>